<evidence type="ECO:0000313" key="2">
    <source>
        <dbReference type="EMBL" id="CAI6358921.1"/>
    </source>
</evidence>
<dbReference type="Pfam" id="PF25757">
    <property type="entry name" value="TPR_DNAAF5"/>
    <property type="match status" value="1"/>
</dbReference>
<name>A0AAV0WSW6_9HEMI</name>
<sequence length="147" mass="17148">MVDRTTETFRRLVSEHRKVRKQNLDNILNVVGDEKWKSSKEFMLAVTTFVYPCIFDPDQGCRETTIKIVKTLVGTGTGCVEDIAPIICVIQNRIAPKYQFMRERKEKVLQFLVNAQEVHLEIFQCTTRKTIFGILIHKHRILVQLLE</sequence>
<organism evidence="2 3">
    <name type="scientific">Macrosiphum euphorbiae</name>
    <name type="common">potato aphid</name>
    <dbReference type="NCBI Taxonomy" id="13131"/>
    <lineage>
        <taxon>Eukaryota</taxon>
        <taxon>Metazoa</taxon>
        <taxon>Ecdysozoa</taxon>
        <taxon>Arthropoda</taxon>
        <taxon>Hexapoda</taxon>
        <taxon>Insecta</taxon>
        <taxon>Pterygota</taxon>
        <taxon>Neoptera</taxon>
        <taxon>Paraneoptera</taxon>
        <taxon>Hemiptera</taxon>
        <taxon>Sternorrhyncha</taxon>
        <taxon>Aphidomorpha</taxon>
        <taxon>Aphidoidea</taxon>
        <taxon>Aphididae</taxon>
        <taxon>Macrosiphini</taxon>
        <taxon>Macrosiphum</taxon>
    </lineage>
</organism>
<proteinExistence type="predicted"/>
<feature type="domain" description="Dynein axonemal assembly factor 5 TPR repeats" evidence="1">
    <location>
        <begin position="12"/>
        <end position="116"/>
    </location>
</feature>
<dbReference type="EMBL" id="CARXXK010000002">
    <property type="protein sequence ID" value="CAI6358921.1"/>
    <property type="molecule type" value="Genomic_DNA"/>
</dbReference>
<evidence type="ECO:0000313" key="3">
    <source>
        <dbReference type="Proteomes" id="UP001160148"/>
    </source>
</evidence>
<dbReference type="AlphaFoldDB" id="A0AAV0WSW6"/>
<gene>
    <name evidence="2" type="ORF">MEUPH1_LOCUS14383</name>
</gene>
<keyword evidence="3" id="KW-1185">Reference proteome</keyword>
<evidence type="ECO:0000259" key="1">
    <source>
        <dbReference type="Pfam" id="PF25757"/>
    </source>
</evidence>
<dbReference type="Proteomes" id="UP001160148">
    <property type="component" value="Unassembled WGS sequence"/>
</dbReference>
<reference evidence="2 3" key="1">
    <citation type="submission" date="2023-01" db="EMBL/GenBank/DDBJ databases">
        <authorList>
            <person name="Whitehead M."/>
        </authorList>
    </citation>
    <scope>NUCLEOTIDE SEQUENCE [LARGE SCALE GENOMIC DNA]</scope>
</reference>
<accession>A0AAV0WSW6</accession>
<dbReference type="InterPro" id="IPR057978">
    <property type="entry name" value="TPR_DAAF5"/>
</dbReference>
<protein>
    <recommendedName>
        <fullName evidence="1">Dynein axonemal assembly factor 5 TPR repeats domain-containing protein</fullName>
    </recommendedName>
</protein>
<comment type="caution">
    <text evidence="2">The sequence shown here is derived from an EMBL/GenBank/DDBJ whole genome shotgun (WGS) entry which is preliminary data.</text>
</comment>